<reference evidence="1" key="4">
    <citation type="submission" date="2025-09" db="UniProtKB">
        <authorList>
            <consortium name="Ensembl"/>
        </authorList>
    </citation>
    <scope>IDENTIFICATION</scope>
</reference>
<dbReference type="Proteomes" id="UP000008144">
    <property type="component" value="Chromosome 12"/>
</dbReference>
<keyword evidence="2" id="KW-1185">Reference proteome</keyword>
<proteinExistence type="predicted"/>
<sequence>MFLYKLGLYMLCYNAHTFVKLCRYIQATYINLGYKYKQYISGSYIGLIYSGSCSLNLNFKLLVMFQTERLRKEEFYL</sequence>
<organism evidence="1 2">
    <name type="scientific">Ciona intestinalis</name>
    <name type="common">Transparent sea squirt</name>
    <name type="synonym">Ascidia intestinalis</name>
    <dbReference type="NCBI Taxonomy" id="7719"/>
    <lineage>
        <taxon>Eukaryota</taxon>
        <taxon>Metazoa</taxon>
        <taxon>Chordata</taxon>
        <taxon>Tunicata</taxon>
        <taxon>Ascidiacea</taxon>
        <taxon>Phlebobranchia</taxon>
        <taxon>Cionidae</taxon>
        <taxon>Ciona</taxon>
    </lineage>
</organism>
<accession>H2XWL8</accession>
<evidence type="ECO:0000313" key="1">
    <source>
        <dbReference type="Ensembl" id="ENSCINP00000034052.1"/>
    </source>
</evidence>
<reference evidence="1" key="2">
    <citation type="journal article" date="2008" name="Genome Biol.">
        <title>Improved genome assembly and evidence-based global gene model set for the chordate Ciona intestinalis: new insight into intron and operon populations.</title>
        <authorList>
            <person name="Satou Y."/>
            <person name="Mineta K."/>
            <person name="Ogasawara M."/>
            <person name="Sasakura Y."/>
            <person name="Shoguchi E."/>
            <person name="Ueno K."/>
            <person name="Yamada L."/>
            <person name="Matsumoto J."/>
            <person name="Wasserscheid J."/>
            <person name="Dewar K."/>
            <person name="Wiley G.B."/>
            <person name="Macmil S.L."/>
            <person name="Roe B.A."/>
            <person name="Zeller R.W."/>
            <person name="Hastings K.E."/>
            <person name="Lemaire P."/>
            <person name="Lindquist E."/>
            <person name="Endo T."/>
            <person name="Hotta K."/>
            <person name="Inaba K."/>
        </authorList>
    </citation>
    <scope>NUCLEOTIDE SEQUENCE [LARGE SCALE GENOMIC DNA]</scope>
    <source>
        <strain evidence="1">wild type</strain>
    </source>
</reference>
<name>H2XWL8_CIOIN</name>
<dbReference type="Ensembl" id="ENSCINT00000036293.1">
    <property type="protein sequence ID" value="ENSCINP00000034052.1"/>
    <property type="gene ID" value="ENSCING00000025126.1"/>
</dbReference>
<protein>
    <submittedName>
        <fullName evidence="1">Uncharacterized protein</fullName>
    </submittedName>
</protein>
<dbReference type="AlphaFoldDB" id="H2XWL8"/>
<reference evidence="2" key="1">
    <citation type="journal article" date="2002" name="Science">
        <title>The draft genome of Ciona intestinalis: insights into chordate and vertebrate origins.</title>
        <authorList>
            <person name="Dehal P."/>
            <person name="Satou Y."/>
            <person name="Campbell R.K."/>
            <person name="Chapman J."/>
            <person name="Degnan B."/>
            <person name="De Tomaso A."/>
            <person name="Davidson B."/>
            <person name="Di Gregorio A."/>
            <person name="Gelpke M."/>
            <person name="Goodstein D.M."/>
            <person name="Harafuji N."/>
            <person name="Hastings K.E."/>
            <person name="Ho I."/>
            <person name="Hotta K."/>
            <person name="Huang W."/>
            <person name="Kawashima T."/>
            <person name="Lemaire P."/>
            <person name="Martinez D."/>
            <person name="Meinertzhagen I.A."/>
            <person name="Necula S."/>
            <person name="Nonaka M."/>
            <person name="Putnam N."/>
            <person name="Rash S."/>
            <person name="Saiga H."/>
            <person name="Satake M."/>
            <person name="Terry A."/>
            <person name="Yamada L."/>
            <person name="Wang H.G."/>
            <person name="Awazu S."/>
            <person name="Azumi K."/>
            <person name="Boore J."/>
            <person name="Branno M."/>
            <person name="Chin-Bow S."/>
            <person name="DeSantis R."/>
            <person name="Doyle S."/>
            <person name="Francino P."/>
            <person name="Keys D.N."/>
            <person name="Haga S."/>
            <person name="Hayashi H."/>
            <person name="Hino K."/>
            <person name="Imai K.S."/>
            <person name="Inaba K."/>
            <person name="Kano S."/>
            <person name="Kobayashi K."/>
            <person name="Kobayashi M."/>
            <person name="Lee B.I."/>
            <person name="Makabe K.W."/>
            <person name="Manohar C."/>
            <person name="Matassi G."/>
            <person name="Medina M."/>
            <person name="Mochizuki Y."/>
            <person name="Mount S."/>
            <person name="Morishita T."/>
            <person name="Miura S."/>
            <person name="Nakayama A."/>
            <person name="Nishizaka S."/>
            <person name="Nomoto H."/>
            <person name="Ohta F."/>
            <person name="Oishi K."/>
            <person name="Rigoutsos I."/>
            <person name="Sano M."/>
            <person name="Sasaki A."/>
            <person name="Sasakura Y."/>
            <person name="Shoguchi E."/>
            <person name="Shin-i T."/>
            <person name="Spagnuolo A."/>
            <person name="Stainier D."/>
            <person name="Suzuki M.M."/>
            <person name="Tassy O."/>
            <person name="Takatori N."/>
            <person name="Tokuoka M."/>
            <person name="Yagi K."/>
            <person name="Yoshizaki F."/>
            <person name="Wada S."/>
            <person name="Zhang C."/>
            <person name="Hyatt P.D."/>
            <person name="Larimer F."/>
            <person name="Detter C."/>
            <person name="Doggett N."/>
            <person name="Glavina T."/>
            <person name="Hawkins T."/>
            <person name="Richardson P."/>
            <person name="Lucas S."/>
            <person name="Kohara Y."/>
            <person name="Levine M."/>
            <person name="Satoh N."/>
            <person name="Rokhsar D.S."/>
        </authorList>
    </citation>
    <scope>NUCLEOTIDE SEQUENCE [LARGE SCALE GENOMIC DNA]</scope>
</reference>
<reference evidence="1" key="3">
    <citation type="submission" date="2025-08" db="UniProtKB">
        <authorList>
            <consortium name="Ensembl"/>
        </authorList>
    </citation>
    <scope>IDENTIFICATION</scope>
</reference>
<dbReference type="EMBL" id="EAAA01001014">
    <property type="status" value="NOT_ANNOTATED_CDS"/>
    <property type="molecule type" value="Genomic_DNA"/>
</dbReference>
<dbReference type="HOGENOM" id="CLU_2637331_0_0_1"/>
<evidence type="ECO:0000313" key="2">
    <source>
        <dbReference type="Proteomes" id="UP000008144"/>
    </source>
</evidence>
<dbReference type="InParanoid" id="H2XWL8"/>